<protein>
    <submittedName>
        <fullName evidence="1">Uncharacterized protein</fullName>
    </submittedName>
</protein>
<dbReference type="RefSeq" id="WP_261697316.1">
    <property type="nucleotide sequence ID" value="NZ_CP104694.1"/>
</dbReference>
<proteinExistence type="predicted"/>
<dbReference type="EMBL" id="CP104694">
    <property type="protein sequence ID" value="UXI70366.1"/>
    <property type="molecule type" value="Genomic_DNA"/>
</dbReference>
<reference evidence="1" key="1">
    <citation type="submission" date="2022-09" db="EMBL/GenBank/DDBJ databases">
        <title>Tahibacter sp. nov., isolated from a fresh water.</title>
        <authorList>
            <person name="Baek J.H."/>
            <person name="Lee J.K."/>
            <person name="Kim J.M."/>
            <person name="Jeon C.O."/>
        </authorList>
    </citation>
    <scope>NUCLEOTIDE SEQUENCE</scope>
    <source>
        <strain evidence="1">W38</strain>
    </source>
</reference>
<name>A0ABY6BL63_9GAMM</name>
<organism evidence="1 2">
    <name type="scientific">Tahibacter amnicola</name>
    <dbReference type="NCBI Taxonomy" id="2976241"/>
    <lineage>
        <taxon>Bacteria</taxon>
        <taxon>Pseudomonadati</taxon>
        <taxon>Pseudomonadota</taxon>
        <taxon>Gammaproteobacteria</taxon>
        <taxon>Lysobacterales</taxon>
        <taxon>Rhodanobacteraceae</taxon>
        <taxon>Tahibacter</taxon>
    </lineage>
</organism>
<sequence length="212" mass="22960">MIRGLLLRGVTHPQIERAVLPLQGGVVAVWMTYSIDDLLESVEETDVFDRRALQTESFAVAQPSQSGACPVPVVMASGVEPLAVRFLVRAAHSVLAAANLDREAMKSFLAEMCWGRIVDLRWFAQNAWRVAGLADWTIWRGLPEPMEEDGNSLALARSPAALAALKAALLEALLNPLSWRSGAGTGSVFEIDVEPMLIGNAPHYDGSVLIDD</sequence>
<evidence type="ECO:0000313" key="2">
    <source>
        <dbReference type="Proteomes" id="UP001064632"/>
    </source>
</evidence>
<keyword evidence="2" id="KW-1185">Reference proteome</keyword>
<evidence type="ECO:0000313" key="1">
    <source>
        <dbReference type="EMBL" id="UXI70366.1"/>
    </source>
</evidence>
<gene>
    <name evidence="1" type="ORF">N4264_12250</name>
</gene>
<accession>A0ABY6BL63</accession>
<dbReference type="Proteomes" id="UP001064632">
    <property type="component" value="Chromosome"/>
</dbReference>